<dbReference type="Gene3D" id="3.40.50.2000">
    <property type="entry name" value="Glycogen Phosphorylase B"/>
    <property type="match status" value="1"/>
</dbReference>
<protein>
    <submittedName>
        <fullName evidence="1">Uncharacterized protein</fullName>
    </submittedName>
</protein>
<gene>
    <name evidence="1" type="ORF">B5F75_04735</name>
</gene>
<sequence>MSSHYPACQQAGFLFFINSFAAFGANLYNLSMSLKHWIYSFRPLCVAYETLRWLWHKIFFFIHTPTPVWYQFDRKHQPVASVKETLPMDKNWYRICRPLYRHEHVYYDLQKALAANPNVKGVALIFFMGIGDYLYTTPMLAALKQKFPRLPFYAYVGAQFDRNNSPLVGKLLAENPNFEKVFYFNGTRHPLIWKNYDYSDAFKDIPEGFLAVPVYYDYGVHVGHRVTNLFETFSLPVPERVPAPVMYFAKDIAPAVADYLARARRGAQGKKGIVFLQLDSRGSNYAYPHMKALAQGLIQEGYFVMSVTKGGPTDNPDYLEIDIKKLAINQTWQFLSILKGEFPLYVIAVNSVFWAASAGMQLPNLGLQHWIDKKVHNLWYPNIEVVTNYIYPHLPREKQLFAPPESYTRHNKKIIDYKPDWVIKWFKEKFEK</sequence>
<comment type="caution">
    <text evidence="1">The sequence shown here is derived from an EMBL/GenBank/DDBJ whole genome shotgun (WGS) entry which is preliminary data.</text>
</comment>
<dbReference type="EMBL" id="NFJD01000003">
    <property type="protein sequence ID" value="OUO56504.1"/>
    <property type="molecule type" value="Genomic_DNA"/>
</dbReference>
<accession>A0A1Y4DBG1</accession>
<dbReference type="Proteomes" id="UP000196368">
    <property type="component" value="Unassembled WGS sequence"/>
</dbReference>
<evidence type="ECO:0000313" key="1">
    <source>
        <dbReference type="EMBL" id="OUO56504.1"/>
    </source>
</evidence>
<evidence type="ECO:0000313" key="2">
    <source>
        <dbReference type="Proteomes" id="UP000196368"/>
    </source>
</evidence>
<name>A0A1Y4DBG1_9BACT</name>
<organism evidence="1 2">
    <name type="scientific">Candidatus Avelusimicrobium gallicola</name>
    <dbReference type="NCBI Taxonomy" id="2562704"/>
    <lineage>
        <taxon>Bacteria</taxon>
        <taxon>Pseudomonadati</taxon>
        <taxon>Elusimicrobiota</taxon>
        <taxon>Elusimicrobia</taxon>
        <taxon>Elusimicrobiales</taxon>
        <taxon>Elusimicrobiaceae</taxon>
        <taxon>Candidatus Avelusimicrobium</taxon>
    </lineage>
</organism>
<reference evidence="2" key="1">
    <citation type="submission" date="2017-04" db="EMBL/GenBank/DDBJ databases">
        <title>Function of individual gut microbiota members based on whole genome sequencing of pure cultures obtained from chicken caecum.</title>
        <authorList>
            <person name="Medvecky M."/>
            <person name="Cejkova D."/>
            <person name="Polansky O."/>
            <person name="Karasova D."/>
            <person name="Kubasova T."/>
            <person name="Cizek A."/>
            <person name="Rychlik I."/>
        </authorList>
    </citation>
    <scope>NUCLEOTIDE SEQUENCE [LARGE SCALE GENOMIC DNA]</scope>
    <source>
        <strain evidence="2">An273</strain>
    </source>
</reference>
<keyword evidence="2" id="KW-1185">Reference proteome</keyword>
<proteinExistence type="predicted"/>
<dbReference type="SUPFAM" id="SSF53756">
    <property type="entry name" value="UDP-Glycosyltransferase/glycogen phosphorylase"/>
    <property type="match status" value="1"/>
</dbReference>
<dbReference type="AlphaFoldDB" id="A0A1Y4DBG1"/>